<feature type="domain" description="Enoyl reductase (ER)" evidence="2">
    <location>
        <begin position="10"/>
        <end position="338"/>
    </location>
</feature>
<protein>
    <submittedName>
        <fullName evidence="3">Alcohol dehydrogenase</fullName>
    </submittedName>
</protein>
<dbReference type="InterPro" id="IPR013154">
    <property type="entry name" value="ADH-like_N"/>
</dbReference>
<dbReference type="AlphaFoldDB" id="A0A3R9Q882"/>
<dbReference type="Proteomes" id="UP000278149">
    <property type="component" value="Unassembled WGS sequence"/>
</dbReference>
<dbReference type="SMART" id="SM00829">
    <property type="entry name" value="PKS_ER"/>
    <property type="match status" value="1"/>
</dbReference>
<dbReference type="InterPro" id="IPR013149">
    <property type="entry name" value="ADH-like_C"/>
</dbReference>
<dbReference type="InterPro" id="IPR011032">
    <property type="entry name" value="GroES-like_sf"/>
</dbReference>
<name>A0A3R9Q882_9CREN</name>
<evidence type="ECO:0000256" key="1">
    <source>
        <dbReference type="ARBA" id="ARBA00022857"/>
    </source>
</evidence>
<gene>
    <name evidence="3" type="ORF">D9Q81_07855</name>
</gene>
<dbReference type="PANTHER" id="PTHR44154">
    <property type="entry name" value="QUINONE OXIDOREDUCTASE"/>
    <property type="match status" value="1"/>
</dbReference>
<dbReference type="OMA" id="RPATWFT"/>
<evidence type="ECO:0000313" key="3">
    <source>
        <dbReference type="EMBL" id="RSN67699.1"/>
    </source>
</evidence>
<keyword evidence="1" id="KW-0521">NADP</keyword>
<dbReference type="InterPro" id="IPR036291">
    <property type="entry name" value="NAD(P)-bd_dom_sf"/>
</dbReference>
<evidence type="ECO:0000313" key="4">
    <source>
        <dbReference type="Proteomes" id="UP000278149"/>
    </source>
</evidence>
<dbReference type="PANTHER" id="PTHR44154:SF1">
    <property type="entry name" value="QUINONE OXIDOREDUCTASE"/>
    <property type="match status" value="1"/>
</dbReference>
<accession>A0A3R9Q882</accession>
<dbReference type="InterPro" id="IPR051603">
    <property type="entry name" value="Zinc-ADH_QOR/CCCR"/>
</dbReference>
<dbReference type="GO" id="GO:0016491">
    <property type="term" value="F:oxidoreductase activity"/>
    <property type="evidence" value="ECO:0007669"/>
    <property type="project" value="InterPro"/>
</dbReference>
<proteinExistence type="predicted"/>
<dbReference type="EMBL" id="RCOR01000042">
    <property type="protein sequence ID" value="RSN67699.1"/>
    <property type="molecule type" value="Genomic_DNA"/>
</dbReference>
<dbReference type="SUPFAM" id="SSF50129">
    <property type="entry name" value="GroES-like"/>
    <property type="match status" value="1"/>
</dbReference>
<dbReference type="RefSeq" id="WP_012309012.1">
    <property type="nucleotide sequence ID" value="NZ_RCOR01000042.1"/>
</dbReference>
<dbReference type="GeneID" id="6093646"/>
<dbReference type="CDD" id="cd08266">
    <property type="entry name" value="Zn_ADH_like1"/>
    <property type="match status" value="1"/>
</dbReference>
<dbReference type="SUPFAM" id="SSF51735">
    <property type="entry name" value="NAD(P)-binding Rossmann-fold domains"/>
    <property type="match status" value="1"/>
</dbReference>
<dbReference type="InterPro" id="IPR020843">
    <property type="entry name" value="ER"/>
</dbReference>
<dbReference type="Pfam" id="PF08240">
    <property type="entry name" value="ADH_N"/>
    <property type="match status" value="1"/>
</dbReference>
<comment type="caution">
    <text evidence="3">The sequence shown here is derived from an EMBL/GenBank/DDBJ whole genome shotgun (WGS) entry which is preliminary data.</text>
</comment>
<evidence type="ECO:0000259" key="2">
    <source>
        <dbReference type="SMART" id="SM00829"/>
    </source>
</evidence>
<dbReference type="Gene3D" id="3.90.180.10">
    <property type="entry name" value="Medium-chain alcohol dehydrogenases, catalytic domain"/>
    <property type="match status" value="1"/>
</dbReference>
<sequence length="341" mass="37556">MRAVVIRKHGGPEVLEFEEDYPDPKIGPNDVLVEVKAVAMNHLDIWVRKGVRGATLPRILGSDISGIVKEVGSGVSDVKVGEEVIVSPGYGCGKCEYCLSGRESMCKQYKMPGYHVDGGYAELTSHPERAILRKPANLNFEEAASVPLVFLTSWHMLRTLADVREDEWVLIWGAGSGVGISSIQIAKLLGAKVIATVGDDWKVERAYKIGADHVINRKKEDVIARVKELTGEGVDVVVDSVGSETWMSSLKCLRVGGRMVSVGATSGEQASIDVRYIFSRQLRILGSYMGSRAELIEVLKFFERGKLRPVIDSVFKLEEARKAHERMEGSEMFGKIVILPR</sequence>
<organism evidence="3 4">
    <name type="scientific">Candidatus Korarchaeum cryptofilum</name>
    <dbReference type="NCBI Taxonomy" id="498846"/>
    <lineage>
        <taxon>Archaea</taxon>
        <taxon>Thermoproteota</taxon>
        <taxon>Candidatus Korarchaeia</taxon>
        <taxon>Candidatus Korarchaeales</taxon>
        <taxon>Candidatus Korarchaeaceae</taxon>
        <taxon>Candidatus Korarchaeum</taxon>
    </lineage>
</organism>
<dbReference type="Pfam" id="PF00107">
    <property type="entry name" value="ADH_zinc_N"/>
    <property type="match status" value="1"/>
</dbReference>
<reference evidence="3 4" key="1">
    <citation type="submission" date="2018-10" db="EMBL/GenBank/DDBJ databases">
        <title>Co-occurring genomic capacity for anaerobic methane metabolism and dissimilatory sulfite reduction discovered in the Korarchaeota.</title>
        <authorList>
            <person name="Mckay L.J."/>
            <person name="Dlakic M."/>
            <person name="Fields M.W."/>
            <person name="Delmont T.O."/>
            <person name="Eren A.M."/>
            <person name="Jay Z.J."/>
            <person name="Klingelsmith K.B."/>
            <person name="Rusch D.B."/>
            <person name="Inskeep W.P."/>
        </authorList>
    </citation>
    <scope>NUCLEOTIDE SEQUENCE [LARGE SCALE GENOMIC DNA]</scope>
    <source>
        <strain evidence="3 4">WS</strain>
    </source>
</reference>